<protein>
    <submittedName>
        <fullName evidence="2">Uncharacterized protein</fullName>
    </submittedName>
</protein>
<sequence length="89" mass="9710">MDITPRKGTPLLSSPKPSAIPDSSIYGSRVTNENEQPLDQKPMTKNFMSPTISAASKVSVPIRNKILAERNEISSSCESLPHKASKSWV</sequence>
<feature type="compositionally biased region" description="Polar residues" evidence="1">
    <location>
        <begin position="25"/>
        <end position="37"/>
    </location>
</feature>
<name>A0AAF0UWC7_SOLVR</name>
<dbReference type="PANTHER" id="PTHR34775:SF6">
    <property type="entry name" value="TRANSMEMBRANE PROTEIN"/>
    <property type="match status" value="1"/>
</dbReference>
<evidence type="ECO:0000256" key="1">
    <source>
        <dbReference type="SAM" id="MobiDB-lite"/>
    </source>
</evidence>
<dbReference type="PANTHER" id="PTHR34775">
    <property type="entry name" value="TRANSMEMBRANE PROTEIN"/>
    <property type="match status" value="1"/>
</dbReference>
<dbReference type="EMBL" id="CP133621">
    <property type="protein sequence ID" value="WMV52679.1"/>
    <property type="molecule type" value="Genomic_DNA"/>
</dbReference>
<proteinExistence type="predicted"/>
<keyword evidence="3" id="KW-1185">Reference proteome</keyword>
<evidence type="ECO:0000313" key="2">
    <source>
        <dbReference type="EMBL" id="WMV52679.1"/>
    </source>
</evidence>
<reference evidence="2" key="1">
    <citation type="submission" date="2023-08" db="EMBL/GenBank/DDBJ databases">
        <title>A de novo genome assembly of Solanum verrucosum Schlechtendal, a Mexican diploid species geographically isolated from the other diploid A-genome species in potato relatives.</title>
        <authorList>
            <person name="Hosaka K."/>
        </authorList>
    </citation>
    <scope>NUCLEOTIDE SEQUENCE</scope>
    <source>
        <tissue evidence="2">Young leaves</tissue>
    </source>
</reference>
<gene>
    <name evidence="2" type="ORF">MTR67_046064</name>
</gene>
<organism evidence="2 3">
    <name type="scientific">Solanum verrucosum</name>
    <dbReference type="NCBI Taxonomy" id="315347"/>
    <lineage>
        <taxon>Eukaryota</taxon>
        <taxon>Viridiplantae</taxon>
        <taxon>Streptophyta</taxon>
        <taxon>Embryophyta</taxon>
        <taxon>Tracheophyta</taxon>
        <taxon>Spermatophyta</taxon>
        <taxon>Magnoliopsida</taxon>
        <taxon>eudicotyledons</taxon>
        <taxon>Gunneridae</taxon>
        <taxon>Pentapetalae</taxon>
        <taxon>asterids</taxon>
        <taxon>lamiids</taxon>
        <taxon>Solanales</taxon>
        <taxon>Solanaceae</taxon>
        <taxon>Solanoideae</taxon>
        <taxon>Solaneae</taxon>
        <taxon>Solanum</taxon>
    </lineage>
</organism>
<accession>A0AAF0UWC7</accession>
<dbReference type="AlphaFoldDB" id="A0AAF0UWC7"/>
<dbReference type="Proteomes" id="UP001234989">
    <property type="component" value="Chromosome 10"/>
</dbReference>
<evidence type="ECO:0000313" key="3">
    <source>
        <dbReference type="Proteomes" id="UP001234989"/>
    </source>
</evidence>
<feature type="region of interest" description="Disordered" evidence="1">
    <location>
        <begin position="1"/>
        <end position="43"/>
    </location>
</feature>